<dbReference type="EMBL" id="DVLU01000047">
    <property type="protein sequence ID" value="HIT85239.1"/>
    <property type="molecule type" value="Genomic_DNA"/>
</dbReference>
<feature type="binding site" evidence="13">
    <location>
        <begin position="252"/>
        <end position="258"/>
    </location>
    <ligand>
        <name>S-adenosyl-L-methionine</name>
        <dbReference type="ChEBI" id="CHEBI:59789"/>
    </ligand>
</feature>
<dbReference type="Pfam" id="PF01189">
    <property type="entry name" value="Methyltr_RsmB-F"/>
    <property type="match status" value="1"/>
</dbReference>
<evidence type="ECO:0000256" key="13">
    <source>
        <dbReference type="PROSITE-ProRule" id="PRU01023"/>
    </source>
</evidence>
<dbReference type="NCBIfam" id="NF011494">
    <property type="entry name" value="PRK14902.1"/>
    <property type="match status" value="1"/>
</dbReference>
<dbReference type="InterPro" id="IPR029063">
    <property type="entry name" value="SAM-dependent_MTases_sf"/>
</dbReference>
<dbReference type="GO" id="GO:0003723">
    <property type="term" value="F:RNA binding"/>
    <property type="evidence" value="ECO:0007669"/>
    <property type="project" value="UniProtKB-UniRule"/>
</dbReference>
<evidence type="ECO:0000256" key="1">
    <source>
        <dbReference type="ARBA" id="ARBA00002724"/>
    </source>
</evidence>
<dbReference type="InterPro" id="IPR006027">
    <property type="entry name" value="NusB_RsmB_TIM44"/>
</dbReference>
<evidence type="ECO:0000256" key="6">
    <source>
        <dbReference type="ARBA" id="ARBA00022603"/>
    </source>
</evidence>
<name>A0A9D1H4U6_9FIRM</name>
<evidence type="ECO:0000256" key="4">
    <source>
        <dbReference type="ARBA" id="ARBA00022490"/>
    </source>
</evidence>
<dbReference type="Gene3D" id="3.40.50.150">
    <property type="entry name" value="Vaccinia Virus protein VP39"/>
    <property type="match status" value="1"/>
</dbReference>
<dbReference type="InterPro" id="IPR023267">
    <property type="entry name" value="RCMT"/>
</dbReference>
<comment type="catalytic activity">
    <reaction evidence="12">
        <text>cytidine(967) in 16S rRNA + S-adenosyl-L-methionine = 5-methylcytidine(967) in 16S rRNA + S-adenosyl-L-homocysteine + H(+)</text>
        <dbReference type="Rhea" id="RHEA:42748"/>
        <dbReference type="Rhea" id="RHEA-COMP:10219"/>
        <dbReference type="Rhea" id="RHEA-COMP:10220"/>
        <dbReference type="ChEBI" id="CHEBI:15378"/>
        <dbReference type="ChEBI" id="CHEBI:57856"/>
        <dbReference type="ChEBI" id="CHEBI:59789"/>
        <dbReference type="ChEBI" id="CHEBI:74483"/>
        <dbReference type="ChEBI" id="CHEBI:82748"/>
        <dbReference type="EC" id="2.1.1.176"/>
    </reaction>
</comment>
<feature type="binding site" evidence="13">
    <location>
        <position position="276"/>
    </location>
    <ligand>
        <name>S-adenosyl-L-methionine</name>
        <dbReference type="ChEBI" id="CHEBI:59789"/>
    </ligand>
</feature>
<dbReference type="InterPro" id="IPR054728">
    <property type="entry name" value="RsmB-like_ferredoxin"/>
</dbReference>
<evidence type="ECO:0000256" key="12">
    <source>
        <dbReference type="ARBA" id="ARBA00047283"/>
    </source>
</evidence>
<dbReference type="Pfam" id="PF22458">
    <property type="entry name" value="RsmF-B_ferredox"/>
    <property type="match status" value="1"/>
</dbReference>
<evidence type="ECO:0000256" key="11">
    <source>
        <dbReference type="ARBA" id="ARBA00031088"/>
    </source>
</evidence>
<dbReference type="InterPro" id="IPR004573">
    <property type="entry name" value="rRNA_ssu_MeTfrase_B"/>
</dbReference>
<evidence type="ECO:0000256" key="8">
    <source>
        <dbReference type="ARBA" id="ARBA00022691"/>
    </source>
</evidence>
<evidence type="ECO:0000313" key="15">
    <source>
        <dbReference type="EMBL" id="HIT85239.1"/>
    </source>
</evidence>
<evidence type="ECO:0000256" key="10">
    <source>
        <dbReference type="ARBA" id="ARBA00030399"/>
    </source>
</evidence>
<reference evidence="15" key="2">
    <citation type="journal article" date="2021" name="PeerJ">
        <title>Extensive microbial diversity within the chicken gut microbiome revealed by metagenomics and culture.</title>
        <authorList>
            <person name="Gilroy R."/>
            <person name="Ravi A."/>
            <person name="Getino M."/>
            <person name="Pursley I."/>
            <person name="Horton D.L."/>
            <person name="Alikhan N.F."/>
            <person name="Baker D."/>
            <person name="Gharbi K."/>
            <person name="Hall N."/>
            <person name="Watson M."/>
            <person name="Adriaenssens E.M."/>
            <person name="Foster-Nyarko E."/>
            <person name="Jarju S."/>
            <person name="Secka A."/>
            <person name="Antonio M."/>
            <person name="Oren A."/>
            <person name="Chaudhuri R.R."/>
            <person name="La Ragione R."/>
            <person name="Hildebrand F."/>
            <person name="Pallen M.J."/>
        </authorList>
    </citation>
    <scope>NUCLEOTIDE SEQUENCE</scope>
    <source>
        <strain evidence="15">CHK181-108</strain>
    </source>
</reference>
<feature type="domain" description="SAM-dependent MTase RsmB/NOP-type" evidence="14">
    <location>
        <begin position="155"/>
        <end position="418"/>
    </location>
</feature>
<evidence type="ECO:0000256" key="7">
    <source>
        <dbReference type="ARBA" id="ARBA00022679"/>
    </source>
</evidence>
<feature type="active site" description="Nucleophile" evidence="13">
    <location>
        <position position="372"/>
    </location>
</feature>
<dbReference type="InterPro" id="IPR001678">
    <property type="entry name" value="MeTrfase_RsmB-F_NOP2_dom"/>
</dbReference>
<gene>
    <name evidence="15" type="primary">rsmB</name>
    <name evidence="15" type="ORF">IAA60_04945</name>
</gene>
<evidence type="ECO:0000259" key="14">
    <source>
        <dbReference type="PROSITE" id="PS51686"/>
    </source>
</evidence>
<dbReference type="PANTHER" id="PTHR22807">
    <property type="entry name" value="NOP2 YEAST -RELATED NOL1/NOP2/FMU SUN DOMAIN-CONTAINING"/>
    <property type="match status" value="1"/>
</dbReference>
<protein>
    <recommendedName>
        <fullName evidence="3">16S rRNA (cytosine(967)-C(5))-methyltransferase</fullName>
        <ecNumber evidence="3">2.1.1.176</ecNumber>
    </recommendedName>
    <alternativeName>
        <fullName evidence="10">16S rRNA m5C967 methyltransferase</fullName>
    </alternativeName>
    <alternativeName>
        <fullName evidence="11">rRNA (cytosine-C(5)-)-methyltransferase RsmB</fullName>
    </alternativeName>
</protein>
<dbReference type="InterPro" id="IPR049560">
    <property type="entry name" value="MeTrfase_RsmB-F_NOP2_cat"/>
</dbReference>
<dbReference type="PRINTS" id="PR02008">
    <property type="entry name" value="RCMTFAMILY"/>
</dbReference>
<dbReference type="Pfam" id="PF01029">
    <property type="entry name" value="NusB"/>
    <property type="match status" value="1"/>
</dbReference>
<dbReference type="NCBIfam" id="TIGR00563">
    <property type="entry name" value="rsmB"/>
    <property type="match status" value="1"/>
</dbReference>
<dbReference type="PROSITE" id="PS51686">
    <property type="entry name" value="SAM_MT_RSMB_NOP"/>
    <property type="match status" value="1"/>
</dbReference>
<comment type="subcellular location">
    <subcellularLocation>
        <location evidence="2">Cytoplasm</location>
    </subcellularLocation>
</comment>
<comment type="function">
    <text evidence="1">Specifically methylates the cytosine at position 967 (m5C967) of 16S rRNA.</text>
</comment>
<dbReference type="InterPro" id="IPR035926">
    <property type="entry name" value="NusB-like_sf"/>
</dbReference>
<keyword evidence="4" id="KW-0963">Cytoplasm</keyword>
<keyword evidence="6 13" id="KW-0489">Methyltransferase</keyword>
<accession>A0A9D1H4U6</accession>
<dbReference type="Proteomes" id="UP000824165">
    <property type="component" value="Unassembled WGS sequence"/>
</dbReference>
<dbReference type="GO" id="GO:0005737">
    <property type="term" value="C:cytoplasm"/>
    <property type="evidence" value="ECO:0007669"/>
    <property type="project" value="UniProtKB-SubCell"/>
</dbReference>
<evidence type="ECO:0000256" key="3">
    <source>
        <dbReference type="ARBA" id="ARBA00012140"/>
    </source>
</evidence>
<keyword evidence="7 13" id="KW-0808">Transferase</keyword>
<dbReference type="Gene3D" id="1.10.940.10">
    <property type="entry name" value="NusB-like"/>
    <property type="match status" value="1"/>
</dbReference>
<feature type="binding site" evidence="13">
    <location>
        <position position="303"/>
    </location>
    <ligand>
        <name>S-adenosyl-L-methionine</name>
        <dbReference type="ChEBI" id="CHEBI:59789"/>
    </ligand>
</feature>
<evidence type="ECO:0000256" key="5">
    <source>
        <dbReference type="ARBA" id="ARBA00022552"/>
    </source>
</evidence>
<evidence type="ECO:0000313" key="16">
    <source>
        <dbReference type="Proteomes" id="UP000824165"/>
    </source>
</evidence>
<dbReference type="GO" id="GO:0008649">
    <property type="term" value="F:rRNA methyltransferase activity"/>
    <property type="evidence" value="ECO:0007669"/>
    <property type="project" value="InterPro"/>
</dbReference>
<keyword evidence="8 13" id="KW-0949">S-adenosyl-L-methionine</keyword>
<dbReference type="Gene3D" id="3.30.70.1170">
    <property type="entry name" value="Sun protein, domain 3"/>
    <property type="match status" value="1"/>
</dbReference>
<reference evidence="15" key="1">
    <citation type="submission" date="2020-10" db="EMBL/GenBank/DDBJ databases">
        <authorList>
            <person name="Gilroy R."/>
        </authorList>
    </citation>
    <scope>NUCLEOTIDE SEQUENCE</scope>
    <source>
        <strain evidence="15">CHK181-108</strain>
    </source>
</reference>
<comment type="similarity">
    <text evidence="13">Belongs to the class I-like SAM-binding methyltransferase superfamily. RsmB/NOP family.</text>
</comment>
<evidence type="ECO:0000256" key="9">
    <source>
        <dbReference type="ARBA" id="ARBA00022884"/>
    </source>
</evidence>
<dbReference type="SUPFAM" id="SSF53335">
    <property type="entry name" value="S-adenosyl-L-methionine-dependent methyltransferases"/>
    <property type="match status" value="1"/>
</dbReference>
<evidence type="ECO:0000256" key="2">
    <source>
        <dbReference type="ARBA" id="ARBA00004496"/>
    </source>
</evidence>
<keyword evidence="5" id="KW-0698">rRNA processing</keyword>
<comment type="caution">
    <text evidence="15">The sequence shown here is derived from an EMBL/GenBank/DDBJ whole genome shotgun (WGS) entry which is preliminary data.</text>
</comment>
<dbReference type="EC" id="2.1.1.176" evidence="3"/>
<dbReference type="GO" id="GO:0006355">
    <property type="term" value="P:regulation of DNA-templated transcription"/>
    <property type="evidence" value="ECO:0007669"/>
    <property type="project" value="InterPro"/>
</dbReference>
<dbReference type="AlphaFoldDB" id="A0A9D1H4U6"/>
<dbReference type="SUPFAM" id="SSF48013">
    <property type="entry name" value="NusB-like"/>
    <property type="match status" value="1"/>
</dbReference>
<feature type="binding site" evidence="13">
    <location>
        <position position="321"/>
    </location>
    <ligand>
        <name>S-adenosyl-L-methionine</name>
        <dbReference type="ChEBI" id="CHEBI:59789"/>
    </ligand>
</feature>
<dbReference type="PANTHER" id="PTHR22807:SF53">
    <property type="entry name" value="RIBOSOMAL RNA SMALL SUBUNIT METHYLTRANSFERASE B-RELATED"/>
    <property type="match status" value="1"/>
</dbReference>
<proteinExistence type="inferred from homology"/>
<organism evidence="15 16">
    <name type="scientific">Candidatus Ornithomonoglobus intestinigallinarum</name>
    <dbReference type="NCBI Taxonomy" id="2840894"/>
    <lineage>
        <taxon>Bacteria</taxon>
        <taxon>Bacillati</taxon>
        <taxon>Bacillota</taxon>
        <taxon>Clostridia</taxon>
        <taxon>Candidatus Ornithomonoglobus</taxon>
    </lineage>
</organism>
<sequence>MPAATPREAALLILCKTEYEGAYPNLELKKLPQTMSARDRALAVSLVYGVISKKLTLDYIIRTLSKIKIKKLSKYIHQILRLGIYQLMFTDKIPQSAAVNESVKLAKRYGHAASAGYVNGVLRAAARTVIEYPGEPVKRLSVMYSYPEWLCRRWITEFGADFAEELMKAFDKEPELTLRPNSLKTTAVELAAMLNDEGKNAAVSGNAVVCTGLDVGNDRLYREGFYTVQDKAAAAAAATLSPKPGETVIDMCAAPGGKTTHMAELMKNSGKITAFDIHEHKIKLIEENAARLGITIIAAKKADAAVYDGALKETADKVLCDVPCSGLGILRRKPDIKWNRSPEDDFRTVQLNILKNGAAYLKHGGELVYSTCTIERAENEEITGELLKTDGFEKLFEKTYYPNTDNTDGFYICKLKKI</sequence>
<keyword evidence="9 13" id="KW-0694">RNA-binding</keyword>